<evidence type="ECO:0000256" key="4">
    <source>
        <dbReference type="RuleBase" id="RU003693"/>
    </source>
</evidence>
<dbReference type="InterPro" id="IPR015422">
    <property type="entry name" value="PyrdxlP-dep_Trfase_small"/>
</dbReference>
<feature type="domain" description="Aminotransferase class I/classII large" evidence="5">
    <location>
        <begin position="28"/>
        <end position="361"/>
    </location>
</feature>
<organism evidence="6 7">
    <name type="scientific">Thermanaerothrix solaris</name>
    <dbReference type="NCBI Taxonomy" id="3058434"/>
    <lineage>
        <taxon>Bacteria</taxon>
        <taxon>Bacillati</taxon>
        <taxon>Chloroflexota</taxon>
        <taxon>Anaerolineae</taxon>
        <taxon>Anaerolineales</taxon>
        <taxon>Anaerolineaceae</taxon>
        <taxon>Thermanaerothrix</taxon>
    </lineage>
</organism>
<dbReference type="RefSeq" id="WP_315624608.1">
    <property type="nucleotide sequence ID" value="NZ_JAUHMF010000001.1"/>
</dbReference>
<dbReference type="Pfam" id="PF00155">
    <property type="entry name" value="Aminotran_1_2"/>
    <property type="match status" value="1"/>
</dbReference>
<evidence type="ECO:0000259" key="5">
    <source>
        <dbReference type="Pfam" id="PF00155"/>
    </source>
</evidence>
<dbReference type="Proteomes" id="UP001254165">
    <property type="component" value="Unassembled WGS sequence"/>
</dbReference>
<comment type="caution">
    <text evidence="6">The sequence shown here is derived from an EMBL/GenBank/DDBJ whole genome shotgun (WGS) entry which is preliminary data.</text>
</comment>
<name>A0ABU3NM89_9CHLR</name>
<dbReference type="SUPFAM" id="SSF53383">
    <property type="entry name" value="PLP-dependent transferases"/>
    <property type="match status" value="1"/>
</dbReference>
<sequence length="365" mass="39340">MAEGLSSPVGPRVVVAGRERDYFSGTGYLGLQSDPRVLTAAQAALARFGLSTATSRGGYGEHPLYGELEQAICAYFGTERALYLPTGYLGMMLLLQGLRGQVERLFVDEAAHFSLWDAARGSGLPMVPFHHLDAEDLRRQIALHLRPGERPLVLSDGVFPISGEIAPLPDYLHIIAEYEGLVALDDAHGVGVLGAHGRGTPDYWGVNNARCLTTATLSKALGGYGGFLADRQARIQHWLAHSAVYVATSPPPLPIAAASAEALRIALAEPQRRERLWQNVALARAGLRALGWDLPDTPVPILCLKAQPGVDLGALQQRLFEADICVAYVTRYTSTPPGGALRIAIFATHTEDQINRLVETIGRLI</sequence>
<dbReference type="PROSITE" id="PS00599">
    <property type="entry name" value="AA_TRANSFER_CLASS_2"/>
    <property type="match status" value="1"/>
</dbReference>
<evidence type="ECO:0000256" key="2">
    <source>
        <dbReference type="ARBA" id="ARBA00022679"/>
    </source>
</evidence>
<dbReference type="InterPro" id="IPR004839">
    <property type="entry name" value="Aminotransferase_I/II_large"/>
</dbReference>
<dbReference type="InterPro" id="IPR015421">
    <property type="entry name" value="PyrdxlP-dep_Trfase_major"/>
</dbReference>
<accession>A0ABU3NM89</accession>
<keyword evidence="3 4" id="KW-0663">Pyridoxal phosphate</keyword>
<keyword evidence="7" id="KW-1185">Reference proteome</keyword>
<protein>
    <submittedName>
        <fullName evidence="6">Pyridoxal phosphate-dependent aminotransferase family protein</fullName>
    </submittedName>
</protein>
<dbReference type="InterPro" id="IPR001917">
    <property type="entry name" value="Aminotrans_II_pyridoxalP_BS"/>
</dbReference>
<dbReference type="PANTHER" id="PTHR13693">
    <property type="entry name" value="CLASS II AMINOTRANSFERASE/8-AMINO-7-OXONONANOATE SYNTHASE"/>
    <property type="match status" value="1"/>
</dbReference>
<reference evidence="6 7" key="1">
    <citation type="submission" date="2023-07" db="EMBL/GenBank/DDBJ databases">
        <title>Novel species of Thermanaerothrix with wide hydrolytic capabilities.</title>
        <authorList>
            <person name="Zayulina K.S."/>
            <person name="Podosokorskaya O.A."/>
            <person name="Elcheninov A.G."/>
        </authorList>
    </citation>
    <scope>NUCLEOTIDE SEQUENCE [LARGE SCALE GENOMIC DNA]</scope>
    <source>
        <strain evidence="6 7">4228-RoL</strain>
    </source>
</reference>
<evidence type="ECO:0000256" key="3">
    <source>
        <dbReference type="ARBA" id="ARBA00022898"/>
    </source>
</evidence>
<evidence type="ECO:0000313" key="7">
    <source>
        <dbReference type="Proteomes" id="UP001254165"/>
    </source>
</evidence>
<evidence type="ECO:0000256" key="1">
    <source>
        <dbReference type="ARBA" id="ARBA00001933"/>
    </source>
</evidence>
<keyword evidence="2" id="KW-0808">Transferase</keyword>
<evidence type="ECO:0000313" key="6">
    <source>
        <dbReference type="EMBL" id="MDT8897958.1"/>
    </source>
</evidence>
<keyword evidence="6" id="KW-0032">Aminotransferase</keyword>
<comment type="cofactor">
    <cofactor evidence="1 4">
        <name>pyridoxal 5'-phosphate</name>
        <dbReference type="ChEBI" id="CHEBI:597326"/>
    </cofactor>
</comment>
<proteinExistence type="inferred from homology"/>
<comment type="similarity">
    <text evidence="4">Belongs to the class-II pyridoxal-phosphate-dependent aminotransferase family.</text>
</comment>
<dbReference type="Gene3D" id="3.40.640.10">
    <property type="entry name" value="Type I PLP-dependent aspartate aminotransferase-like (Major domain)"/>
    <property type="match status" value="1"/>
</dbReference>
<dbReference type="GO" id="GO:0008483">
    <property type="term" value="F:transaminase activity"/>
    <property type="evidence" value="ECO:0007669"/>
    <property type="project" value="UniProtKB-KW"/>
</dbReference>
<dbReference type="InterPro" id="IPR015424">
    <property type="entry name" value="PyrdxlP-dep_Trfase"/>
</dbReference>
<dbReference type="InterPro" id="IPR050087">
    <property type="entry name" value="AON_synthase_class-II"/>
</dbReference>
<dbReference type="EMBL" id="JAUHMF010000001">
    <property type="protein sequence ID" value="MDT8897958.1"/>
    <property type="molecule type" value="Genomic_DNA"/>
</dbReference>
<gene>
    <name evidence="6" type="ORF">QYE77_06725</name>
</gene>
<dbReference type="Gene3D" id="3.90.1150.10">
    <property type="entry name" value="Aspartate Aminotransferase, domain 1"/>
    <property type="match status" value="1"/>
</dbReference>